<name>A0ACB7TDD5_HYAAI</name>
<accession>A0ACB7TDD5</accession>
<proteinExistence type="predicted"/>
<organism evidence="1 2">
    <name type="scientific">Hyalomma asiaticum</name>
    <name type="common">Tick</name>
    <dbReference type="NCBI Taxonomy" id="266040"/>
    <lineage>
        <taxon>Eukaryota</taxon>
        <taxon>Metazoa</taxon>
        <taxon>Ecdysozoa</taxon>
        <taxon>Arthropoda</taxon>
        <taxon>Chelicerata</taxon>
        <taxon>Arachnida</taxon>
        <taxon>Acari</taxon>
        <taxon>Parasitiformes</taxon>
        <taxon>Ixodida</taxon>
        <taxon>Ixodoidea</taxon>
        <taxon>Ixodidae</taxon>
        <taxon>Hyalomminae</taxon>
        <taxon>Hyalomma</taxon>
    </lineage>
</organism>
<sequence length="197" mass="22318">MEVCAEEKAEVADAKCRQCEIEAKMEKILAAQSELMDRIAELENALAKEREKTKAMGERLRSAEEGLAKVVKGRHLDRRVAIGRPVRPLPQKGRTRRESSLLQRLRIGCYWTAARRYRLGLSTSQGCTSCDKPETLERVLLFCPANSQPRGALQEAYRNLGHRSIRQEDLLFLDRNLVPALQSLVEYFDSTGFPSSL</sequence>
<evidence type="ECO:0000313" key="1">
    <source>
        <dbReference type="EMBL" id="KAH6945020.1"/>
    </source>
</evidence>
<gene>
    <name evidence="1" type="ORF">HPB50_006747</name>
</gene>
<reference evidence="1" key="1">
    <citation type="submission" date="2020-05" db="EMBL/GenBank/DDBJ databases">
        <title>Large-scale comparative analyses of tick genomes elucidate their genetic diversity and vector capacities.</title>
        <authorList>
            <person name="Jia N."/>
            <person name="Wang J."/>
            <person name="Shi W."/>
            <person name="Du L."/>
            <person name="Sun Y."/>
            <person name="Zhan W."/>
            <person name="Jiang J."/>
            <person name="Wang Q."/>
            <person name="Zhang B."/>
            <person name="Ji P."/>
            <person name="Sakyi L.B."/>
            <person name="Cui X."/>
            <person name="Yuan T."/>
            <person name="Jiang B."/>
            <person name="Yang W."/>
            <person name="Lam T.T.-Y."/>
            <person name="Chang Q."/>
            <person name="Ding S."/>
            <person name="Wang X."/>
            <person name="Zhu J."/>
            <person name="Ruan X."/>
            <person name="Zhao L."/>
            <person name="Wei J."/>
            <person name="Que T."/>
            <person name="Du C."/>
            <person name="Cheng J."/>
            <person name="Dai P."/>
            <person name="Han X."/>
            <person name="Huang E."/>
            <person name="Gao Y."/>
            <person name="Liu J."/>
            <person name="Shao H."/>
            <person name="Ye R."/>
            <person name="Li L."/>
            <person name="Wei W."/>
            <person name="Wang X."/>
            <person name="Wang C."/>
            <person name="Yang T."/>
            <person name="Huo Q."/>
            <person name="Li W."/>
            <person name="Guo W."/>
            <person name="Chen H."/>
            <person name="Zhou L."/>
            <person name="Ni X."/>
            <person name="Tian J."/>
            <person name="Zhou Y."/>
            <person name="Sheng Y."/>
            <person name="Liu T."/>
            <person name="Pan Y."/>
            <person name="Xia L."/>
            <person name="Li J."/>
            <person name="Zhao F."/>
            <person name="Cao W."/>
        </authorList>
    </citation>
    <scope>NUCLEOTIDE SEQUENCE</scope>
    <source>
        <strain evidence="1">Hyas-2018</strain>
    </source>
</reference>
<dbReference type="EMBL" id="CM023481">
    <property type="protein sequence ID" value="KAH6945020.1"/>
    <property type="molecule type" value="Genomic_DNA"/>
</dbReference>
<evidence type="ECO:0000313" key="2">
    <source>
        <dbReference type="Proteomes" id="UP000821845"/>
    </source>
</evidence>
<dbReference type="Proteomes" id="UP000821845">
    <property type="component" value="Chromosome 1"/>
</dbReference>
<comment type="caution">
    <text evidence="1">The sequence shown here is derived from an EMBL/GenBank/DDBJ whole genome shotgun (WGS) entry which is preliminary data.</text>
</comment>
<protein>
    <submittedName>
        <fullName evidence="1">Uncharacterized protein</fullName>
    </submittedName>
</protein>
<keyword evidence="2" id="KW-1185">Reference proteome</keyword>